<keyword evidence="3" id="KW-1185">Reference proteome</keyword>
<sequence length="161" mass="17751">MVVSFIVLAIYFTDFVSGVFLDFKVVSNTNCWIVGPTTTGKYAIKHDTAYGWVTDLLDAEWIWDYNLNTALGYGVVTKHFYIAGVVNSGTFRIAADDTFTTYINGIDANCKSLVYTFGLTNGVFCDVKSYLRSGMNVLVVSVLNTGGYAGVMFKLEVTSNY</sequence>
<protein>
    <recommendedName>
        <fullName evidence="4">PA14 domain-containing protein</fullName>
    </recommendedName>
</protein>
<feature type="chain" id="PRO_5012774275" description="PA14 domain-containing protein" evidence="1">
    <location>
        <begin position="19"/>
        <end position="161"/>
    </location>
</feature>
<dbReference type="EMBL" id="MPUH01000250">
    <property type="protein sequence ID" value="OMJ85015.1"/>
    <property type="molecule type" value="Genomic_DNA"/>
</dbReference>
<organism evidence="2 3">
    <name type="scientific">Stentor coeruleus</name>
    <dbReference type="NCBI Taxonomy" id="5963"/>
    <lineage>
        <taxon>Eukaryota</taxon>
        <taxon>Sar</taxon>
        <taxon>Alveolata</taxon>
        <taxon>Ciliophora</taxon>
        <taxon>Postciliodesmatophora</taxon>
        <taxon>Heterotrichea</taxon>
        <taxon>Heterotrichida</taxon>
        <taxon>Stentoridae</taxon>
        <taxon>Stentor</taxon>
    </lineage>
</organism>
<evidence type="ECO:0000256" key="1">
    <source>
        <dbReference type="SAM" id="SignalP"/>
    </source>
</evidence>
<dbReference type="Proteomes" id="UP000187209">
    <property type="component" value="Unassembled WGS sequence"/>
</dbReference>
<dbReference type="AlphaFoldDB" id="A0A1R2C7V1"/>
<evidence type="ECO:0000313" key="2">
    <source>
        <dbReference type="EMBL" id="OMJ85015.1"/>
    </source>
</evidence>
<keyword evidence="1" id="KW-0732">Signal</keyword>
<proteinExistence type="predicted"/>
<feature type="signal peptide" evidence="1">
    <location>
        <begin position="1"/>
        <end position="18"/>
    </location>
</feature>
<evidence type="ECO:0000313" key="3">
    <source>
        <dbReference type="Proteomes" id="UP000187209"/>
    </source>
</evidence>
<gene>
    <name evidence="2" type="ORF">SteCoe_13735</name>
</gene>
<comment type="caution">
    <text evidence="2">The sequence shown here is derived from an EMBL/GenBank/DDBJ whole genome shotgun (WGS) entry which is preliminary data.</text>
</comment>
<reference evidence="2 3" key="1">
    <citation type="submission" date="2016-11" db="EMBL/GenBank/DDBJ databases">
        <title>The macronuclear genome of Stentor coeruleus: a giant cell with tiny introns.</title>
        <authorList>
            <person name="Slabodnick M."/>
            <person name="Ruby J.G."/>
            <person name="Reiff S.B."/>
            <person name="Swart E.C."/>
            <person name="Gosai S."/>
            <person name="Prabakaran S."/>
            <person name="Witkowska E."/>
            <person name="Larue G.E."/>
            <person name="Fisher S."/>
            <person name="Freeman R.M."/>
            <person name="Gunawardena J."/>
            <person name="Chu W."/>
            <person name="Stover N.A."/>
            <person name="Gregory B.D."/>
            <person name="Nowacki M."/>
            <person name="Derisi J."/>
            <person name="Roy S.W."/>
            <person name="Marshall W.F."/>
            <person name="Sood P."/>
        </authorList>
    </citation>
    <scope>NUCLEOTIDE SEQUENCE [LARGE SCALE GENOMIC DNA]</scope>
    <source>
        <strain evidence="2">WM001</strain>
    </source>
</reference>
<dbReference type="Gene3D" id="2.60.120.260">
    <property type="entry name" value="Galactose-binding domain-like"/>
    <property type="match status" value="1"/>
</dbReference>
<name>A0A1R2C7V1_9CILI</name>
<evidence type="ECO:0008006" key="4">
    <source>
        <dbReference type="Google" id="ProtNLM"/>
    </source>
</evidence>
<accession>A0A1R2C7V1</accession>